<dbReference type="GO" id="GO:0016989">
    <property type="term" value="F:sigma factor antagonist activity"/>
    <property type="evidence" value="ECO:0007669"/>
    <property type="project" value="TreeGrafter"/>
</dbReference>
<feature type="domain" description="FecR protein" evidence="2">
    <location>
        <begin position="179"/>
        <end position="258"/>
    </location>
</feature>
<reference evidence="3" key="1">
    <citation type="submission" date="2018-06" db="EMBL/GenBank/DDBJ databases">
        <authorList>
            <person name="Zhirakovskaya E."/>
        </authorList>
    </citation>
    <scope>NUCLEOTIDE SEQUENCE</scope>
</reference>
<proteinExistence type="predicted"/>
<name>A0A3B1DXR4_9ZZZZ</name>
<dbReference type="PANTHER" id="PTHR30273:SF2">
    <property type="entry name" value="PROTEIN FECR"/>
    <property type="match status" value="1"/>
</dbReference>
<dbReference type="PANTHER" id="PTHR30273">
    <property type="entry name" value="PERIPLASMIC SIGNAL SENSOR AND SIGMA FACTOR ACTIVATOR FECR-RELATED"/>
    <property type="match status" value="1"/>
</dbReference>
<dbReference type="InterPro" id="IPR006860">
    <property type="entry name" value="FecR"/>
</dbReference>
<gene>
    <name evidence="3" type="ORF">MNBD_PLANCTO02-235</name>
</gene>
<evidence type="ECO:0000259" key="2">
    <source>
        <dbReference type="Pfam" id="PF04773"/>
    </source>
</evidence>
<dbReference type="InterPro" id="IPR012373">
    <property type="entry name" value="Ferrdict_sens_TM"/>
</dbReference>
<protein>
    <recommendedName>
        <fullName evidence="2">FecR protein domain-containing protein</fullName>
    </recommendedName>
</protein>
<sequence length="492" mass="54691">MRHSLLKNAELVTLIYAAQDGTVTKSQFAELEERLKASARARGLYVYLMDVHAGLILLEEMYPTHVPRQVRIAAKKEISRQQEQSSKFLTWKRFAQPSYFIPLSLLFVSLFLGVSYQIYRKAHPQTVPQIAAQIVASPQQNIALIKAISGGELRTSEKLYTVNDHLKTEQQYDLKEGLLELEMSSGVEIVIAGPTTFQLLDSNKLRLLHGTITANVPHNAIGFTVNTPTMKVVDLGTQFGVHVNKEGVSETHVFKGIVDCFAVEGKESNLPPQRITAGKSLKRQAGGELVQSDSKSEELFATCLRQQAGIKSLSGDIKFLPVMPPSLVPCEFTSNDYIHLFPEKQGLVLTEDISCSVPVQNRQGNTGEKQFEAGVIKKGTKVNVYYIHFDAHCPGHPQFSIKTIVSKGDINFNREVLGILKVDAQLLKTDAPLGNVETDYWNEKMKSSKINRSVNDEILLTANNRGLYLNWKLSRGSIVGADCIRVIVQAEK</sequence>
<feature type="transmembrane region" description="Helical" evidence="1">
    <location>
        <begin position="99"/>
        <end position="119"/>
    </location>
</feature>
<dbReference type="AlphaFoldDB" id="A0A3B1DXR4"/>
<organism evidence="3">
    <name type="scientific">hydrothermal vent metagenome</name>
    <dbReference type="NCBI Taxonomy" id="652676"/>
    <lineage>
        <taxon>unclassified sequences</taxon>
        <taxon>metagenomes</taxon>
        <taxon>ecological metagenomes</taxon>
    </lineage>
</organism>
<keyword evidence="1" id="KW-0812">Transmembrane</keyword>
<keyword evidence="1" id="KW-0472">Membrane</keyword>
<keyword evidence="1" id="KW-1133">Transmembrane helix</keyword>
<dbReference type="EMBL" id="UOGL01000102">
    <property type="protein sequence ID" value="VAX37135.1"/>
    <property type="molecule type" value="Genomic_DNA"/>
</dbReference>
<accession>A0A3B1DXR4</accession>
<dbReference type="Pfam" id="PF04773">
    <property type="entry name" value="FecR"/>
    <property type="match status" value="1"/>
</dbReference>
<evidence type="ECO:0000313" key="3">
    <source>
        <dbReference type="EMBL" id="VAX37135.1"/>
    </source>
</evidence>
<evidence type="ECO:0000256" key="1">
    <source>
        <dbReference type="SAM" id="Phobius"/>
    </source>
</evidence>
<dbReference type="Gene3D" id="2.60.120.1440">
    <property type="match status" value="1"/>
</dbReference>